<feature type="domain" description="YhcG N-terminal" evidence="2">
    <location>
        <begin position="13"/>
        <end position="148"/>
    </location>
</feature>
<dbReference type="InterPro" id="IPR053148">
    <property type="entry name" value="PD-DEXK-like_domain"/>
</dbReference>
<feature type="domain" description="YhcG PDDEXK nuclease" evidence="1">
    <location>
        <begin position="173"/>
        <end position="326"/>
    </location>
</feature>
<sequence>MKEIVAYKDFYKEIIDTINARRYKAYKSLNRHHIEHNFELGEIIVKHQEKQKWGQSIVEKLSTDITKQIDGLSGYSPQNLWKMRQFYLEYREKTVLYELAKQIPWGQNMLVLHQVKDDNERRYYLEATAKLGWSRAVLLNQIKADAYKHHVLDKKLSNFETALPSHLSEQANEALKSEYNLDFLGITKPVHERELENRLIENIRDLLLELGYGFSFIGNQYRLTLNNKEYFIDLLFYHRFLKCLIAIELKTVEFEPEFAGKMNFYLELLDSKEKQADDNPSIGIILCPTKDDIEVEFALRSSNKPIGVSEYKLTHELPENLKGKVPTSKELKQMLTIAISNAGDSAIGK</sequence>
<gene>
    <name evidence="3" type="ORF">MM213_12715</name>
</gene>
<evidence type="ECO:0000259" key="1">
    <source>
        <dbReference type="Pfam" id="PF06250"/>
    </source>
</evidence>
<name>A0ABS9VEP2_9BACT</name>
<organism evidence="3 4">
    <name type="scientific">Belliella alkalica</name>
    <dbReference type="NCBI Taxonomy" id="1730871"/>
    <lineage>
        <taxon>Bacteria</taxon>
        <taxon>Pseudomonadati</taxon>
        <taxon>Bacteroidota</taxon>
        <taxon>Cytophagia</taxon>
        <taxon>Cytophagales</taxon>
        <taxon>Cyclobacteriaceae</taxon>
        <taxon>Belliella</taxon>
    </lineage>
</organism>
<dbReference type="EMBL" id="JAKZGO010000009">
    <property type="protein sequence ID" value="MCH7414353.1"/>
    <property type="molecule type" value="Genomic_DNA"/>
</dbReference>
<dbReference type="InterPro" id="IPR009362">
    <property type="entry name" value="YhcG_C"/>
</dbReference>
<keyword evidence="4" id="KW-1185">Reference proteome</keyword>
<dbReference type="RefSeq" id="WP_241412764.1">
    <property type="nucleotide sequence ID" value="NZ_JAKZGO010000009.1"/>
</dbReference>
<dbReference type="Pfam" id="PF17761">
    <property type="entry name" value="DUF1016_N"/>
    <property type="match status" value="1"/>
</dbReference>
<dbReference type="PANTHER" id="PTHR30547">
    <property type="entry name" value="UNCHARACTERIZED PROTEIN YHCG-RELATED"/>
    <property type="match status" value="1"/>
</dbReference>
<accession>A0ABS9VEP2</accession>
<evidence type="ECO:0000259" key="2">
    <source>
        <dbReference type="Pfam" id="PF17761"/>
    </source>
</evidence>
<dbReference type="Pfam" id="PF06250">
    <property type="entry name" value="YhcG_C"/>
    <property type="match status" value="1"/>
</dbReference>
<dbReference type="Proteomes" id="UP001165430">
    <property type="component" value="Unassembled WGS sequence"/>
</dbReference>
<dbReference type="Gene3D" id="3.40.1350.10">
    <property type="match status" value="1"/>
</dbReference>
<dbReference type="InterPro" id="IPR041527">
    <property type="entry name" value="YhcG_N"/>
</dbReference>
<evidence type="ECO:0000313" key="4">
    <source>
        <dbReference type="Proteomes" id="UP001165430"/>
    </source>
</evidence>
<dbReference type="PANTHER" id="PTHR30547:SF0">
    <property type="entry name" value="BLR8175 PROTEIN"/>
    <property type="match status" value="1"/>
</dbReference>
<evidence type="ECO:0000313" key="3">
    <source>
        <dbReference type="EMBL" id="MCH7414353.1"/>
    </source>
</evidence>
<comment type="caution">
    <text evidence="3">The sequence shown here is derived from an EMBL/GenBank/DDBJ whole genome shotgun (WGS) entry which is preliminary data.</text>
</comment>
<proteinExistence type="predicted"/>
<reference evidence="3" key="1">
    <citation type="submission" date="2022-03" db="EMBL/GenBank/DDBJ databases">
        <title>De novo assembled genomes of Belliella spp. (Cyclobacteriaceae) strains.</title>
        <authorList>
            <person name="Szabo A."/>
            <person name="Korponai K."/>
            <person name="Felfoldi T."/>
        </authorList>
    </citation>
    <scope>NUCLEOTIDE SEQUENCE</scope>
    <source>
        <strain evidence="3">DSM 111903</strain>
    </source>
</reference>
<dbReference type="InterPro" id="IPR011856">
    <property type="entry name" value="tRNA_endonuc-like_dom_sf"/>
</dbReference>
<protein>
    <submittedName>
        <fullName evidence="3">PDDEXK nuclease domain-containing protein</fullName>
    </submittedName>
</protein>